<feature type="region of interest" description="Disordered" evidence="1">
    <location>
        <begin position="1"/>
        <end position="42"/>
    </location>
</feature>
<gene>
    <name evidence="3" type="ORF">MSPICULIGERA_LOCUS9252</name>
</gene>
<proteinExistence type="predicted"/>
<sequence length="213" mass="24799">MHGHLMVVAHYDDEQGNDQGEDRWERRARKKSNKAEREQRRKEEIKRIADFVRIAHSKDPRISKLRNEEPKKKAKEERARLRPEKEGAEELEKRKPEEAVAEENEKSWARLGEAVNRSTTDSKEKLAAMERFDRLINLLETDEIRKPCDAIEKMKLDAPAVNPAIQSAEEEKNRARTAAEMARKANKENTTTKEAENALWTDEEILLLTTVNF</sequence>
<dbReference type="AlphaFoldDB" id="A0AA36CKL7"/>
<dbReference type="GO" id="GO:0043022">
    <property type="term" value="F:ribosome binding"/>
    <property type="evidence" value="ECO:0007669"/>
    <property type="project" value="InterPro"/>
</dbReference>
<reference evidence="3" key="1">
    <citation type="submission" date="2023-06" db="EMBL/GenBank/DDBJ databases">
        <authorList>
            <person name="Delattre M."/>
        </authorList>
    </citation>
    <scope>NUCLEOTIDE SEQUENCE</scope>
    <source>
        <strain evidence="3">AF72</strain>
    </source>
</reference>
<dbReference type="InterPro" id="IPR044634">
    <property type="entry name" value="Zuotin/DnaJC2"/>
</dbReference>
<accession>A0AA36CKL7</accession>
<feature type="region of interest" description="Disordered" evidence="1">
    <location>
        <begin position="57"/>
        <end position="106"/>
    </location>
</feature>
<keyword evidence="4" id="KW-1185">Reference proteome</keyword>
<dbReference type="GO" id="GO:0030544">
    <property type="term" value="F:Hsp70 protein binding"/>
    <property type="evidence" value="ECO:0007669"/>
    <property type="project" value="InterPro"/>
</dbReference>
<feature type="compositionally biased region" description="Basic and acidic residues" evidence="1">
    <location>
        <begin position="33"/>
        <end position="42"/>
    </location>
</feature>
<dbReference type="GO" id="GO:0006450">
    <property type="term" value="P:regulation of translational fidelity"/>
    <property type="evidence" value="ECO:0007669"/>
    <property type="project" value="InterPro"/>
</dbReference>
<protein>
    <recommendedName>
        <fullName evidence="2">Zuotin-like zuotin homology domain-containing protein</fullName>
    </recommendedName>
</protein>
<evidence type="ECO:0000256" key="1">
    <source>
        <dbReference type="SAM" id="MobiDB-lite"/>
    </source>
</evidence>
<feature type="non-terminal residue" evidence="3">
    <location>
        <position position="213"/>
    </location>
</feature>
<dbReference type="PANTHER" id="PTHR43999:SF1">
    <property type="entry name" value="DNAJ HOMOLOG SUBFAMILY C MEMBER 2"/>
    <property type="match status" value="1"/>
</dbReference>
<dbReference type="PANTHER" id="PTHR43999">
    <property type="entry name" value="DNAJ HOMOLOG SUBFAMILY C MEMBER 2"/>
    <property type="match status" value="1"/>
</dbReference>
<dbReference type="GO" id="GO:0051083">
    <property type="term" value="P:'de novo' cotranslational protein folding"/>
    <property type="evidence" value="ECO:0007669"/>
    <property type="project" value="InterPro"/>
</dbReference>
<evidence type="ECO:0000259" key="2">
    <source>
        <dbReference type="Pfam" id="PF21884"/>
    </source>
</evidence>
<evidence type="ECO:0000313" key="3">
    <source>
        <dbReference type="EMBL" id="CAJ0570817.1"/>
    </source>
</evidence>
<dbReference type="Pfam" id="PF21884">
    <property type="entry name" value="ZUO1-like_ZHD"/>
    <property type="match status" value="1"/>
</dbReference>
<dbReference type="InterPro" id="IPR054076">
    <property type="entry name" value="ZUO1-like_ZHD"/>
</dbReference>
<organism evidence="3 4">
    <name type="scientific">Mesorhabditis spiculigera</name>
    <dbReference type="NCBI Taxonomy" id="96644"/>
    <lineage>
        <taxon>Eukaryota</taxon>
        <taxon>Metazoa</taxon>
        <taxon>Ecdysozoa</taxon>
        <taxon>Nematoda</taxon>
        <taxon>Chromadorea</taxon>
        <taxon>Rhabditida</taxon>
        <taxon>Rhabditina</taxon>
        <taxon>Rhabditomorpha</taxon>
        <taxon>Rhabditoidea</taxon>
        <taxon>Rhabditidae</taxon>
        <taxon>Mesorhabditinae</taxon>
        <taxon>Mesorhabditis</taxon>
    </lineage>
</organism>
<feature type="domain" description="Zuotin-like zuotin homology" evidence="2">
    <location>
        <begin position="11"/>
        <end position="62"/>
    </location>
</feature>
<dbReference type="Proteomes" id="UP001177023">
    <property type="component" value="Unassembled WGS sequence"/>
</dbReference>
<evidence type="ECO:0000313" key="4">
    <source>
        <dbReference type="Proteomes" id="UP001177023"/>
    </source>
</evidence>
<comment type="caution">
    <text evidence="3">The sequence shown here is derived from an EMBL/GenBank/DDBJ whole genome shotgun (WGS) entry which is preliminary data.</text>
</comment>
<dbReference type="EMBL" id="CATQJA010002482">
    <property type="protein sequence ID" value="CAJ0570817.1"/>
    <property type="molecule type" value="Genomic_DNA"/>
</dbReference>
<name>A0AA36CKL7_9BILA</name>
<dbReference type="GO" id="GO:0005829">
    <property type="term" value="C:cytosol"/>
    <property type="evidence" value="ECO:0007669"/>
    <property type="project" value="TreeGrafter"/>
</dbReference>